<keyword evidence="7" id="KW-0906">Nuclear pore complex</keyword>
<keyword evidence="8" id="KW-0539">Nucleus</keyword>
<evidence type="ECO:0000256" key="9">
    <source>
        <dbReference type="ARBA" id="ARBA00026227"/>
    </source>
</evidence>
<evidence type="ECO:0000256" key="5">
    <source>
        <dbReference type="ARBA" id="ARBA00022927"/>
    </source>
</evidence>
<evidence type="ECO:0000256" key="11">
    <source>
        <dbReference type="SAM" id="MobiDB-lite"/>
    </source>
</evidence>
<evidence type="ECO:0000256" key="2">
    <source>
        <dbReference type="ARBA" id="ARBA00011056"/>
    </source>
</evidence>
<dbReference type="EMBL" id="QJNS01000092">
    <property type="protein sequence ID" value="RYO88045.1"/>
    <property type="molecule type" value="Genomic_DNA"/>
</dbReference>
<feature type="region of interest" description="Disordered" evidence="11">
    <location>
        <begin position="1"/>
        <end position="27"/>
    </location>
</feature>
<comment type="subcellular location">
    <subcellularLocation>
        <location evidence="1">Nucleus</location>
        <location evidence="1">Nuclear pore complex</location>
    </subcellularLocation>
</comment>
<gene>
    <name evidence="12" type="ORF">DL762_003930</name>
</gene>
<feature type="region of interest" description="Disordered" evidence="11">
    <location>
        <begin position="166"/>
        <end position="220"/>
    </location>
</feature>
<organism evidence="12 13">
    <name type="scientific">Monosporascus cannonballus</name>
    <dbReference type="NCBI Taxonomy" id="155416"/>
    <lineage>
        <taxon>Eukaryota</taxon>
        <taxon>Fungi</taxon>
        <taxon>Dikarya</taxon>
        <taxon>Ascomycota</taxon>
        <taxon>Pezizomycotina</taxon>
        <taxon>Sordariomycetes</taxon>
        <taxon>Xylariomycetidae</taxon>
        <taxon>Xylariales</taxon>
        <taxon>Xylariales incertae sedis</taxon>
        <taxon>Monosporascus</taxon>
    </lineage>
</organism>
<proteinExistence type="inferred from homology"/>
<feature type="compositionally biased region" description="Polar residues" evidence="11">
    <location>
        <begin position="197"/>
        <end position="220"/>
    </location>
</feature>
<feature type="region of interest" description="Disordered" evidence="11">
    <location>
        <begin position="62"/>
        <end position="87"/>
    </location>
</feature>
<dbReference type="Gene3D" id="1.25.40.510">
    <property type="entry name" value="GLE1-like"/>
    <property type="match status" value="1"/>
</dbReference>
<comment type="caution">
    <text evidence="12">The sequence shown here is derived from an EMBL/GenBank/DDBJ whole genome shotgun (WGS) entry which is preliminary data.</text>
</comment>
<evidence type="ECO:0000256" key="8">
    <source>
        <dbReference type="ARBA" id="ARBA00023242"/>
    </source>
</evidence>
<sequence>MPDSSPAARRSPQWSSPDRNRLSPFLSENRNTELSHLEALAAAQAEHERVREAAIRVYQTHELQEQNRRLREQQERIREEQRREEERIRNEERLRIEEERLRALKLKTVPKLPPEEPPSQPAPAAVTVVKESTTVPHNSTTSATATTAQQSQVNGAVGAKVAQLPRAQTVQQPQQIEAPSQNKQPPLVNPFAKPAAPQQNGLPAAAKSSQAVITPTPKPSTASIADRYVQIHQNLKKLRASMTEQTKSSPLLKQRLGNMRRELRKNMGQLVGERGGNKKQVAAIQALLNESLTQIPSAPVDPSNFIMDKREPMEGAIHNEPQLPSLFLYLLNQFSKAIINQFIQECGAQPKTADPIGVITAMIFSYKAYLWRGRTLIDILIAKFRVVCPVLFGYRGDEKTEQGRMRLGWKKEGGGWAPEQVHIDRMKGLAVGFASISLRDFSRSPNKNPWPPSKYWASLARIVNTPPAEISNTQSVVLRSMIEHYEERFMNFYGTAAIAALRKALVEYPTKAQTKTPGIGGLLVLGEMLKMNAGLEL</sequence>
<dbReference type="Proteomes" id="UP000294003">
    <property type="component" value="Unassembled WGS sequence"/>
</dbReference>
<keyword evidence="6" id="KW-0811">Translocation</keyword>
<evidence type="ECO:0000256" key="4">
    <source>
        <dbReference type="ARBA" id="ARBA00022816"/>
    </source>
</evidence>
<keyword evidence="13" id="KW-1185">Reference proteome</keyword>
<reference evidence="12 13" key="1">
    <citation type="submission" date="2018-06" db="EMBL/GenBank/DDBJ databases">
        <title>Complete Genomes of Monosporascus.</title>
        <authorList>
            <person name="Robinson A.J."/>
            <person name="Natvig D.O."/>
        </authorList>
    </citation>
    <scope>NUCLEOTIDE SEQUENCE [LARGE SCALE GENOMIC DNA]</scope>
    <source>
        <strain evidence="12 13">CBS 609.92</strain>
    </source>
</reference>
<protein>
    <recommendedName>
        <fullName evidence="9">mRNA export factor GLE1</fullName>
    </recommendedName>
    <alternativeName>
        <fullName evidence="10">Nucleoporin GLE1</fullName>
    </alternativeName>
</protein>
<dbReference type="PANTHER" id="PTHR12960">
    <property type="entry name" value="GLE-1-RELATED"/>
    <property type="match status" value="1"/>
</dbReference>
<evidence type="ECO:0000256" key="7">
    <source>
        <dbReference type="ARBA" id="ARBA00023132"/>
    </source>
</evidence>
<evidence type="ECO:0000313" key="13">
    <source>
        <dbReference type="Proteomes" id="UP000294003"/>
    </source>
</evidence>
<evidence type="ECO:0000256" key="10">
    <source>
        <dbReference type="ARBA" id="ARBA00029983"/>
    </source>
</evidence>
<accession>A0ABY0HAD6</accession>
<dbReference type="InterPro" id="IPR038506">
    <property type="entry name" value="GLE1-like_sf"/>
</dbReference>
<evidence type="ECO:0000313" key="12">
    <source>
        <dbReference type="EMBL" id="RYO88045.1"/>
    </source>
</evidence>
<keyword evidence="5" id="KW-0653">Protein transport</keyword>
<evidence type="ECO:0000256" key="6">
    <source>
        <dbReference type="ARBA" id="ARBA00023010"/>
    </source>
</evidence>
<evidence type="ECO:0000256" key="3">
    <source>
        <dbReference type="ARBA" id="ARBA00022448"/>
    </source>
</evidence>
<comment type="similarity">
    <text evidence="2">Belongs to the GLE1 family.</text>
</comment>
<keyword evidence="4" id="KW-0509">mRNA transport</keyword>
<feature type="compositionally biased region" description="Polar residues" evidence="11">
    <location>
        <begin position="166"/>
        <end position="184"/>
    </location>
</feature>
<dbReference type="PANTHER" id="PTHR12960:SF0">
    <property type="entry name" value="MRNA EXPORT FACTOR GLE1"/>
    <property type="match status" value="1"/>
</dbReference>
<evidence type="ECO:0000256" key="1">
    <source>
        <dbReference type="ARBA" id="ARBA00004567"/>
    </source>
</evidence>
<dbReference type="InterPro" id="IPR012476">
    <property type="entry name" value="GLE1"/>
</dbReference>
<dbReference type="Pfam" id="PF07817">
    <property type="entry name" value="GLE1"/>
    <property type="match status" value="1"/>
</dbReference>
<name>A0ABY0HAD6_9PEZI</name>
<keyword evidence="3" id="KW-0813">Transport</keyword>